<dbReference type="PANTHER" id="PTHR10500">
    <property type="entry name" value="BETA-MICROSEMINOPROTEIN"/>
    <property type="match status" value="1"/>
</dbReference>
<comment type="subcellular location">
    <subcellularLocation>
        <location evidence="1">Secreted</location>
    </subcellularLocation>
</comment>
<keyword evidence="5" id="KW-0732">Signal</keyword>
<dbReference type="Pfam" id="PF05825">
    <property type="entry name" value="PSP94"/>
    <property type="match status" value="1"/>
</dbReference>
<proteinExistence type="inferred from homology"/>
<reference evidence="7" key="1">
    <citation type="submission" date="2025-08" db="UniProtKB">
        <authorList>
            <consortium name="RefSeq"/>
        </authorList>
    </citation>
    <scope>IDENTIFICATION</scope>
    <source>
        <tissue evidence="7">Blood</tissue>
    </source>
</reference>
<dbReference type="Proteomes" id="UP001652622">
    <property type="component" value="Unplaced"/>
</dbReference>
<dbReference type="RefSeq" id="XP_034263422.1">
    <property type="nucleotide sequence ID" value="XM_034407531.2"/>
</dbReference>
<keyword evidence="4" id="KW-1015">Disulfide bond</keyword>
<dbReference type="OMA" id="CCETMAT"/>
<evidence type="ECO:0000256" key="4">
    <source>
        <dbReference type="ARBA" id="ARBA00023157"/>
    </source>
</evidence>
<comment type="similarity">
    <text evidence="2">Belongs to the beta-microseminoprotein family.</text>
</comment>
<dbReference type="AlphaFoldDB" id="A0A6P9AX69"/>
<evidence type="ECO:0000256" key="1">
    <source>
        <dbReference type="ARBA" id="ARBA00004613"/>
    </source>
</evidence>
<dbReference type="OrthoDB" id="6076852at2759"/>
<organism evidence="6 7">
    <name type="scientific">Pantherophis guttatus</name>
    <name type="common">Corn snake</name>
    <name type="synonym">Elaphe guttata</name>
    <dbReference type="NCBI Taxonomy" id="94885"/>
    <lineage>
        <taxon>Eukaryota</taxon>
        <taxon>Metazoa</taxon>
        <taxon>Chordata</taxon>
        <taxon>Craniata</taxon>
        <taxon>Vertebrata</taxon>
        <taxon>Euteleostomi</taxon>
        <taxon>Lepidosauria</taxon>
        <taxon>Squamata</taxon>
        <taxon>Bifurcata</taxon>
        <taxon>Unidentata</taxon>
        <taxon>Episquamata</taxon>
        <taxon>Toxicofera</taxon>
        <taxon>Serpentes</taxon>
        <taxon>Colubroidea</taxon>
        <taxon>Colubridae</taxon>
        <taxon>Colubrinae</taxon>
        <taxon>Pantherophis</taxon>
    </lineage>
</organism>
<name>A0A6P9AX69_PANGU</name>
<feature type="signal peptide" evidence="5">
    <location>
        <begin position="1"/>
        <end position="27"/>
    </location>
</feature>
<evidence type="ECO:0000313" key="6">
    <source>
        <dbReference type="Proteomes" id="UP001652622"/>
    </source>
</evidence>
<feature type="chain" id="PRO_5027966670" evidence="5">
    <location>
        <begin position="28"/>
        <end position="119"/>
    </location>
</feature>
<protein>
    <submittedName>
        <fullName evidence="7">Small serum protein 2-like</fullName>
    </submittedName>
</protein>
<dbReference type="PANTHER" id="PTHR10500:SF7">
    <property type="entry name" value="BETA-MICROSEMINOPROTEIN"/>
    <property type="match status" value="1"/>
</dbReference>
<gene>
    <name evidence="7" type="primary">LOC117659494</name>
</gene>
<accession>A0A6P9AX69</accession>
<evidence type="ECO:0000256" key="2">
    <source>
        <dbReference type="ARBA" id="ARBA00010352"/>
    </source>
</evidence>
<dbReference type="InParanoid" id="A0A6P9AX69"/>
<dbReference type="KEGG" id="pgut:117659494"/>
<evidence type="ECO:0000256" key="3">
    <source>
        <dbReference type="ARBA" id="ARBA00022525"/>
    </source>
</evidence>
<dbReference type="GO" id="GO:0005576">
    <property type="term" value="C:extracellular region"/>
    <property type="evidence" value="ECO:0007669"/>
    <property type="project" value="UniProtKB-SubCell"/>
</dbReference>
<dbReference type="InterPro" id="IPR008735">
    <property type="entry name" value="PSP94"/>
</dbReference>
<evidence type="ECO:0000256" key="5">
    <source>
        <dbReference type="SAM" id="SignalP"/>
    </source>
</evidence>
<keyword evidence="3" id="KW-0964">Secreted</keyword>
<dbReference type="GeneID" id="117659494"/>
<evidence type="ECO:0000313" key="7">
    <source>
        <dbReference type="RefSeq" id="XP_034263422.1"/>
    </source>
</evidence>
<keyword evidence="6" id="KW-1185">Reference proteome</keyword>
<sequence>MLQSKKTTMKLLLSLIVLCTIFSLCYGFCTVEIIKPKIVNGKKVEECIDSSDGSVHPVGSKWNSKNCMECYCSADQIGCCSRYGGPMSIEGCISKEDPETCTYKFYKIDNPSIPCDMAE</sequence>
<dbReference type="Gene3D" id="2.60.40.1900">
    <property type="entry name" value="Beta-microseminoprotein (PSP94) domain"/>
    <property type="match status" value="1"/>
</dbReference>